<comment type="caution">
    <text evidence="2">The sequence shown here is derived from an EMBL/GenBank/DDBJ whole genome shotgun (WGS) entry which is preliminary data.</text>
</comment>
<feature type="domain" description="DUF8211" evidence="1">
    <location>
        <begin position="27"/>
        <end position="103"/>
    </location>
</feature>
<dbReference type="VEuPathDB" id="FungiDB:RhiirFUN_021572"/>
<protein>
    <recommendedName>
        <fullName evidence="1">DUF8211 domain-containing protein</fullName>
    </recommendedName>
</protein>
<dbReference type="VEuPathDB" id="FungiDB:FUN_009742"/>
<sequence length="290" mass="34240">MSSIVNLSINDTLIEDNVSSNTSFPLISTSKQQQQRFERSYKRIFAKSKPKAGQTHKLADKLAISKQYRFLFLPSQYVNKPVRYLKYNTLKTAPNVDAYPFLILCYTRRAQQPSRKSPVVVPPELILDTTPLRHHTQIKDKVPQKKAYDFESVRVVKNGTSVKKLRLRDIQKQSLTDINDAFHEHMYEFRKRARRTTAPLHPKWLVEEMKEFTDRFPIACQHMKADLLQDSYNVDFSMTSDDAKEVKTHHNKRTVTNNYNLDFSYSKPDEKRQRHHDKRIFDPHDAFKYF</sequence>
<dbReference type="Pfam" id="PF26638">
    <property type="entry name" value="DUF8211"/>
    <property type="match status" value="1"/>
</dbReference>
<gene>
    <name evidence="2" type="ORF">RhiirA5_504155</name>
</gene>
<organism evidence="2 3">
    <name type="scientific">Rhizophagus irregularis</name>
    <dbReference type="NCBI Taxonomy" id="588596"/>
    <lineage>
        <taxon>Eukaryota</taxon>
        <taxon>Fungi</taxon>
        <taxon>Fungi incertae sedis</taxon>
        <taxon>Mucoromycota</taxon>
        <taxon>Glomeromycotina</taxon>
        <taxon>Glomeromycetes</taxon>
        <taxon>Glomerales</taxon>
        <taxon>Glomeraceae</taxon>
        <taxon>Rhizophagus</taxon>
    </lineage>
</organism>
<evidence type="ECO:0000259" key="1">
    <source>
        <dbReference type="Pfam" id="PF26638"/>
    </source>
</evidence>
<reference evidence="2 3" key="1">
    <citation type="submission" date="2016-04" db="EMBL/GenBank/DDBJ databases">
        <title>Genome analyses suggest a sexual origin of heterokaryosis in a supposedly ancient asexual fungus.</title>
        <authorList>
            <person name="Ropars J."/>
            <person name="Sedzielewska K."/>
            <person name="Noel J."/>
            <person name="Charron P."/>
            <person name="Farinelli L."/>
            <person name="Marton T."/>
            <person name="Kruger M."/>
            <person name="Pelin A."/>
            <person name="Brachmann A."/>
            <person name="Corradi N."/>
        </authorList>
    </citation>
    <scope>NUCLEOTIDE SEQUENCE [LARGE SCALE GENOMIC DNA]</scope>
    <source>
        <strain evidence="2 3">A5</strain>
    </source>
</reference>
<evidence type="ECO:0000313" key="2">
    <source>
        <dbReference type="EMBL" id="PKC02240.1"/>
    </source>
</evidence>
<proteinExistence type="predicted"/>
<dbReference type="AlphaFoldDB" id="A0A2N0P5Y1"/>
<evidence type="ECO:0000313" key="3">
    <source>
        <dbReference type="Proteomes" id="UP000232722"/>
    </source>
</evidence>
<name>A0A2N0P5Y1_9GLOM</name>
<dbReference type="Proteomes" id="UP000232722">
    <property type="component" value="Unassembled WGS sequence"/>
</dbReference>
<reference evidence="2 3" key="2">
    <citation type="submission" date="2017-09" db="EMBL/GenBank/DDBJ databases">
        <title>Extensive intraspecific genome diversity in a model arbuscular mycorrhizal fungus.</title>
        <authorList>
            <person name="Chen E.C."/>
            <person name="Morin E."/>
            <person name="Beaudet D."/>
            <person name="Noel J."/>
            <person name="Ndikumana S."/>
            <person name="Charron P."/>
            <person name="St-Onge C."/>
            <person name="Giorgi J."/>
            <person name="Grigoriev I.V."/>
            <person name="Roux C."/>
            <person name="Martin F.M."/>
            <person name="Corradi N."/>
        </authorList>
    </citation>
    <scope>NUCLEOTIDE SEQUENCE [LARGE SCALE GENOMIC DNA]</scope>
    <source>
        <strain evidence="2 3">A5</strain>
    </source>
</reference>
<dbReference type="EMBL" id="LLXJ01001425">
    <property type="protein sequence ID" value="PKC02240.1"/>
    <property type="molecule type" value="Genomic_DNA"/>
</dbReference>
<dbReference type="InterPro" id="IPR058524">
    <property type="entry name" value="DUF8211"/>
</dbReference>
<accession>A0A2N0P5Y1</accession>
<dbReference type="VEuPathDB" id="FungiDB:RhiirA1_534613"/>